<evidence type="ECO:0000313" key="2">
    <source>
        <dbReference type="Proteomes" id="UP000263517"/>
    </source>
</evidence>
<evidence type="ECO:0000313" key="1">
    <source>
        <dbReference type="EMBL" id="HAW75539.1"/>
    </source>
</evidence>
<proteinExistence type="predicted"/>
<name>A0A350P2M2_9ALTE</name>
<accession>A0A350P2M2</accession>
<dbReference type="EMBL" id="DNAN01000255">
    <property type="protein sequence ID" value="HAW75539.1"/>
    <property type="molecule type" value="Genomic_DNA"/>
</dbReference>
<gene>
    <name evidence="1" type="ORF">DCW74_07375</name>
</gene>
<comment type="caution">
    <text evidence="1">The sequence shown here is derived from an EMBL/GenBank/DDBJ whole genome shotgun (WGS) entry which is preliminary data.</text>
</comment>
<sequence>MLMSDAIILFWEDDMSKMGQYVIGLIEEGKAYEDINGDLVMSDKYTIEEGIPAPKSVKNQGRWEDFPFDEMMPGNSIAVDDLTTKQDEQSLRGRVTRENKSNTDKFYSVVKNPDKPDQFRVFRIK</sequence>
<protein>
    <submittedName>
        <fullName evidence="1">Uncharacterized protein</fullName>
    </submittedName>
</protein>
<organism evidence="1 2">
    <name type="scientific">Alteromonas australica</name>
    <dbReference type="NCBI Taxonomy" id="589873"/>
    <lineage>
        <taxon>Bacteria</taxon>
        <taxon>Pseudomonadati</taxon>
        <taxon>Pseudomonadota</taxon>
        <taxon>Gammaproteobacteria</taxon>
        <taxon>Alteromonadales</taxon>
        <taxon>Alteromonadaceae</taxon>
        <taxon>Alteromonas/Salinimonas group</taxon>
        <taxon>Alteromonas</taxon>
    </lineage>
</organism>
<dbReference type="Proteomes" id="UP000263517">
    <property type="component" value="Unassembled WGS sequence"/>
</dbReference>
<reference evidence="1 2" key="1">
    <citation type="journal article" date="2018" name="Nat. Biotechnol.">
        <title>A standardized bacterial taxonomy based on genome phylogeny substantially revises the tree of life.</title>
        <authorList>
            <person name="Parks D.H."/>
            <person name="Chuvochina M."/>
            <person name="Waite D.W."/>
            <person name="Rinke C."/>
            <person name="Skarshewski A."/>
            <person name="Chaumeil P.A."/>
            <person name="Hugenholtz P."/>
        </authorList>
    </citation>
    <scope>NUCLEOTIDE SEQUENCE [LARGE SCALE GENOMIC DNA]</scope>
    <source>
        <strain evidence="1">UBA11978</strain>
    </source>
</reference>
<dbReference type="AlphaFoldDB" id="A0A350P2M2"/>